<dbReference type="PROSITE" id="PS50075">
    <property type="entry name" value="CARRIER"/>
    <property type="match status" value="1"/>
</dbReference>
<dbReference type="Pfam" id="PF00975">
    <property type="entry name" value="Thioesterase"/>
    <property type="match status" value="1"/>
</dbReference>
<dbReference type="InterPro" id="IPR025110">
    <property type="entry name" value="AMP-bd_C"/>
</dbReference>
<dbReference type="SUPFAM" id="SSF53474">
    <property type="entry name" value="alpha/beta-Hydrolases"/>
    <property type="match status" value="1"/>
</dbReference>
<dbReference type="Gene3D" id="3.40.50.980">
    <property type="match status" value="2"/>
</dbReference>
<dbReference type="CDD" id="cd19531">
    <property type="entry name" value="LCL_NRPS-like"/>
    <property type="match status" value="1"/>
</dbReference>
<dbReference type="GO" id="GO:0031177">
    <property type="term" value="F:phosphopantetheine binding"/>
    <property type="evidence" value="ECO:0007669"/>
    <property type="project" value="InterPro"/>
</dbReference>
<dbReference type="GO" id="GO:0072330">
    <property type="term" value="P:monocarboxylic acid biosynthetic process"/>
    <property type="evidence" value="ECO:0007669"/>
    <property type="project" value="UniProtKB-ARBA"/>
</dbReference>
<dbReference type="EMBL" id="JABBGH010000001">
    <property type="protein sequence ID" value="NML64817.1"/>
    <property type="molecule type" value="Genomic_DNA"/>
</dbReference>
<dbReference type="InterPro" id="IPR000873">
    <property type="entry name" value="AMP-dep_synth/lig_dom"/>
</dbReference>
<evidence type="ECO:0000259" key="3">
    <source>
        <dbReference type="PROSITE" id="PS50075"/>
    </source>
</evidence>
<dbReference type="NCBIfam" id="TIGR01733">
    <property type="entry name" value="AA-adenyl-dom"/>
    <property type="match status" value="1"/>
</dbReference>
<dbReference type="InterPro" id="IPR020806">
    <property type="entry name" value="PKS_PP-bd"/>
</dbReference>
<dbReference type="GO" id="GO:0003824">
    <property type="term" value="F:catalytic activity"/>
    <property type="evidence" value="ECO:0007669"/>
    <property type="project" value="InterPro"/>
</dbReference>
<proteinExistence type="predicted"/>
<dbReference type="SUPFAM" id="SSF47336">
    <property type="entry name" value="ACP-like"/>
    <property type="match status" value="1"/>
</dbReference>
<dbReference type="Pfam" id="PF00501">
    <property type="entry name" value="AMP-binding"/>
    <property type="match status" value="1"/>
</dbReference>
<sequence>MTALSKTSPTVKTSTLLPAVEPAETAAFDPFAGPAISHLLPLTEAQAEIWVACQLGGNDANRAYNESVSLRLRGPLHRPALTRAVQTLADRHEALRLAFSADGRFSYVLAALALPLPCQDAQAAPDPEQAVADYLAQEAQHVFDLQRGPLVKVALLQLGPAEHHFVLTAHHLVCDGWSAGVLLRELGAAYSAYRHNRPLALPPPASFRQYADQQLALGQQVAYQRAEQYWLQEFADEVPLVNLPTDAPRPAARTYRAARADYPLPPALTTALKQVGLRAGCSFVTTLLVAFEAFLHQLTGQTDLVVGLPAAGQPGAEMPELVGHCVSLLPLRSCFRPELSFGDYLRQRKPAILDAYDHQQLTFGSLLKKLPLARDAARVPLVPVVFNLDLGMADGVQLEGLGYEYASNPRAYEAFELFVNASGSERALTLEWSYNTTLFQPATIARLMAEFTALLQRLVATPAASLRELTAGPAPALPPAYQALNATTHPYPATQTLGQLLTAQAAASPHATALEAGTQHLTYQQLHAQANRLAHYLRQRGVQPGHVVALAADRSADLLVALLACLQCGAPYVPLDPSYPAERLAFMLTDSEAQLVLASAPLALTGPVAAPVVLLAEAQQAAASLPTTAPEVVLDSASPLYMLYTSGSTGQPKGVVVSHRNAVNFLCSMQQAPGLAATDRLLAITTISFDIAGLELFLPLLSGATVVLAPTEAVRDGQRLLQLLSQKRITVLQATPTSWRLLLAAGWNAPLPLKALSGGEPLPPDLAAQLLARCQSVWNLYGPTETTIWSAVQRVRAGEPVTIGRPIANTQFYVLDEQQRLLPAGQVGELCIGGEGVAQGYWRRPALTAERFLPSPFIPPPNGRLYRTGDLGQLLPSGELQCLGRLDQQVKLRGHRIELGEIEHALLALPEVREAVVTLAPAAPGDERLAAYVVLALGHPAATEPPPLRTARWRAALLRQLPAHLVPTDYTCLPTLPRTLNGKTDRAALAQLGGLAAAPAAEPAATPVGGAPRTETERLVARIWQDCLGSTAPVRVTDDFFAIGGHSLVAVRVMTQLERATGKRLPLASLFECPTIEKLAALLDEAGEAAGFNLLVSIKPTGSRPPLYIVHGAGLNVLLFNTLPRHMAADQPVYGLQAKGLDGVEAPLTTIEEMAQHYVEAIVAHNPTGPYALAGYSYGGIIAYEMSRQLLAAGRQISFLGMLDTYAYQTAQNQPRLVRAWHHHVFQVKNLLFKASLLLRRPSLVLRYYNPTLLRKLLAQVRYSKTQRQAHYEELNGHSHALGEAYEAAQQAYQLTSQPLHLHVFRSTERVYYVEDATYLGWREFAQLGVTMHAIPGNHFSLFDAPHAQACAQALQQALDASLRP</sequence>
<dbReference type="InterPro" id="IPR023213">
    <property type="entry name" value="CAT-like_dom_sf"/>
</dbReference>
<dbReference type="Pfam" id="PF00668">
    <property type="entry name" value="Condensation"/>
    <property type="match status" value="1"/>
</dbReference>
<accession>A0A7Y0ACS4</accession>
<dbReference type="Gene3D" id="3.30.559.10">
    <property type="entry name" value="Chloramphenicol acetyltransferase-like domain"/>
    <property type="match status" value="1"/>
</dbReference>
<dbReference type="Gene3D" id="1.10.1200.10">
    <property type="entry name" value="ACP-like"/>
    <property type="match status" value="1"/>
</dbReference>
<keyword evidence="5" id="KW-1185">Reference proteome</keyword>
<dbReference type="SUPFAM" id="SSF56801">
    <property type="entry name" value="Acetyl-CoA synthetase-like"/>
    <property type="match status" value="1"/>
</dbReference>
<evidence type="ECO:0000313" key="5">
    <source>
        <dbReference type="Proteomes" id="UP000559626"/>
    </source>
</evidence>
<dbReference type="PANTHER" id="PTHR45527:SF1">
    <property type="entry name" value="FATTY ACID SYNTHASE"/>
    <property type="match status" value="1"/>
</dbReference>
<organism evidence="4 5">
    <name type="scientific">Hymenobacter polaris</name>
    <dbReference type="NCBI Taxonomy" id="2682546"/>
    <lineage>
        <taxon>Bacteria</taxon>
        <taxon>Pseudomonadati</taxon>
        <taxon>Bacteroidota</taxon>
        <taxon>Cytophagia</taxon>
        <taxon>Cytophagales</taxon>
        <taxon>Hymenobacteraceae</taxon>
        <taxon>Hymenobacter</taxon>
    </lineage>
</organism>
<dbReference type="GO" id="GO:0005737">
    <property type="term" value="C:cytoplasm"/>
    <property type="evidence" value="ECO:0007669"/>
    <property type="project" value="TreeGrafter"/>
</dbReference>
<dbReference type="InterPro" id="IPR020845">
    <property type="entry name" value="AMP-binding_CS"/>
</dbReference>
<evidence type="ECO:0000256" key="1">
    <source>
        <dbReference type="ARBA" id="ARBA00022450"/>
    </source>
</evidence>
<dbReference type="FunFam" id="2.30.38.10:FF:000001">
    <property type="entry name" value="Non-ribosomal peptide synthetase PvdI"/>
    <property type="match status" value="1"/>
</dbReference>
<dbReference type="FunFam" id="3.40.50.980:FF:000001">
    <property type="entry name" value="Non-ribosomal peptide synthetase"/>
    <property type="match status" value="1"/>
</dbReference>
<dbReference type="InterPro" id="IPR010071">
    <property type="entry name" value="AA_adenyl_dom"/>
</dbReference>
<dbReference type="InterPro" id="IPR029058">
    <property type="entry name" value="AB_hydrolase_fold"/>
</dbReference>
<name>A0A7Y0ACS4_9BACT</name>
<dbReference type="Gene3D" id="3.40.50.1820">
    <property type="entry name" value="alpha/beta hydrolase"/>
    <property type="match status" value="1"/>
</dbReference>
<keyword evidence="2" id="KW-0597">Phosphoprotein</keyword>
<dbReference type="Gene3D" id="2.30.38.10">
    <property type="entry name" value="Luciferase, Domain 3"/>
    <property type="match status" value="1"/>
</dbReference>
<gene>
    <name evidence="4" type="ORF">HHL22_06325</name>
</gene>
<dbReference type="Gene3D" id="3.30.300.30">
    <property type="match status" value="1"/>
</dbReference>
<dbReference type="GO" id="GO:0043041">
    <property type="term" value="P:amino acid activation for nonribosomal peptide biosynthetic process"/>
    <property type="evidence" value="ECO:0007669"/>
    <property type="project" value="TreeGrafter"/>
</dbReference>
<dbReference type="Pfam" id="PF13193">
    <property type="entry name" value="AMP-binding_C"/>
    <property type="match status" value="1"/>
</dbReference>
<dbReference type="Pfam" id="PF00550">
    <property type="entry name" value="PP-binding"/>
    <property type="match status" value="1"/>
</dbReference>
<feature type="domain" description="Carrier" evidence="3">
    <location>
        <begin position="1011"/>
        <end position="1087"/>
    </location>
</feature>
<keyword evidence="1" id="KW-0596">Phosphopantetheine</keyword>
<dbReference type="SUPFAM" id="SSF52777">
    <property type="entry name" value="CoA-dependent acyltransferases"/>
    <property type="match status" value="2"/>
</dbReference>
<dbReference type="Gene3D" id="3.30.559.30">
    <property type="entry name" value="Nonribosomal peptide synthetase, condensation domain"/>
    <property type="match status" value="1"/>
</dbReference>
<dbReference type="PANTHER" id="PTHR45527">
    <property type="entry name" value="NONRIBOSOMAL PEPTIDE SYNTHETASE"/>
    <property type="match status" value="1"/>
</dbReference>
<dbReference type="PROSITE" id="PS00455">
    <property type="entry name" value="AMP_BINDING"/>
    <property type="match status" value="1"/>
</dbReference>
<dbReference type="InterPro" id="IPR001031">
    <property type="entry name" value="Thioesterase"/>
</dbReference>
<dbReference type="CDD" id="cd12116">
    <property type="entry name" value="A_NRPS_Ta1_like"/>
    <property type="match status" value="1"/>
</dbReference>
<dbReference type="InterPro" id="IPR009081">
    <property type="entry name" value="PP-bd_ACP"/>
</dbReference>
<dbReference type="InterPro" id="IPR045851">
    <property type="entry name" value="AMP-bd_C_sf"/>
</dbReference>
<evidence type="ECO:0000313" key="4">
    <source>
        <dbReference type="EMBL" id="NML64817.1"/>
    </source>
</evidence>
<protein>
    <submittedName>
        <fullName evidence="4">Amino acid adenylation domain-containing protein</fullName>
    </submittedName>
</protein>
<dbReference type="FunFam" id="1.10.1200.10:FF:000016">
    <property type="entry name" value="Non-ribosomal peptide synthase"/>
    <property type="match status" value="1"/>
</dbReference>
<reference evidence="4 5" key="1">
    <citation type="submission" date="2020-04" db="EMBL/GenBank/DDBJ databases">
        <title>Hymenobacter polaris sp. nov., isolated from Arctic soil.</title>
        <authorList>
            <person name="Dahal R.H."/>
        </authorList>
    </citation>
    <scope>NUCLEOTIDE SEQUENCE [LARGE SCALE GENOMIC DNA]</scope>
    <source>
        <strain evidence="4 5">RP-2-7</strain>
    </source>
</reference>
<dbReference type="FunFam" id="3.40.50.12780:FF:000012">
    <property type="entry name" value="Non-ribosomal peptide synthetase"/>
    <property type="match status" value="1"/>
</dbReference>
<dbReference type="SMART" id="SM00823">
    <property type="entry name" value="PKS_PP"/>
    <property type="match status" value="1"/>
</dbReference>
<dbReference type="InterPro" id="IPR001242">
    <property type="entry name" value="Condensation_dom"/>
</dbReference>
<evidence type="ECO:0000256" key="2">
    <source>
        <dbReference type="ARBA" id="ARBA00022553"/>
    </source>
</evidence>
<dbReference type="GO" id="GO:0044550">
    <property type="term" value="P:secondary metabolite biosynthetic process"/>
    <property type="evidence" value="ECO:0007669"/>
    <property type="project" value="TreeGrafter"/>
</dbReference>
<dbReference type="RefSeq" id="WP_169530092.1">
    <property type="nucleotide sequence ID" value="NZ_JABBGH010000001.1"/>
</dbReference>
<comment type="caution">
    <text evidence="4">The sequence shown here is derived from an EMBL/GenBank/DDBJ whole genome shotgun (WGS) entry which is preliminary data.</text>
</comment>
<dbReference type="Proteomes" id="UP000559626">
    <property type="component" value="Unassembled WGS sequence"/>
</dbReference>
<dbReference type="InterPro" id="IPR036736">
    <property type="entry name" value="ACP-like_sf"/>
</dbReference>